<gene>
    <name evidence="1" type="ORF">CEURO_LOCUS2490</name>
</gene>
<dbReference type="AlphaFoldDB" id="A0A9P0YLI0"/>
<accession>A0A9P0YLI0</accession>
<proteinExistence type="predicted"/>
<comment type="caution">
    <text evidence="1">The sequence shown here is derived from an EMBL/GenBank/DDBJ whole genome shotgun (WGS) entry which is preliminary data.</text>
</comment>
<keyword evidence="2" id="KW-1185">Reference proteome</keyword>
<name>A0A9P0YLI0_CUSEU</name>
<reference evidence="1" key="1">
    <citation type="submission" date="2022-07" db="EMBL/GenBank/DDBJ databases">
        <authorList>
            <person name="Macas J."/>
            <person name="Novak P."/>
            <person name="Neumann P."/>
        </authorList>
    </citation>
    <scope>NUCLEOTIDE SEQUENCE</scope>
</reference>
<evidence type="ECO:0000313" key="2">
    <source>
        <dbReference type="Proteomes" id="UP001152484"/>
    </source>
</evidence>
<sequence length="108" mass="12836">MCRQRESWGAEEAIDAGGHSQILAAWCAFVVDCEELADEGKMVEAEVPMVVEWPRAWEFERDWEYFQWIWSIIITGKKHHRPILERTKRLSPQLYRLRPRPARVGNKR</sequence>
<organism evidence="1 2">
    <name type="scientific">Cuscuta europaea</name>
    <name type="common">European dodder</name>
    <dbReference type="NCBI Taxonomy" id="41803"/>
    <lineage>
        <taxon>Eukaryota</taxon>
        <taxon>Viridiplantae</taxon>
        <taxon>Streptophyta</taxon>
        <taxon>Embryophyta</taxon>
        <taxon>Tracheophyta</taxon>
        <taxon>Spermatophyta</taxon>
        <taxon>Magnoliopsida</taxon>
        <taxon>eudicotyledons</taxon>
        <taxon>Gunneridae</taxon>
        <taxon>Pentapetalae</taxon>
        <taxon>asterids</taxon>
        <taxon>lamiids</taxon>
        <taxon>Solanales</taxon>
        <taxon>Convolvulaceae</taxon>
        <taxon>Cuscuteae</taxon>
        <taxon>Cuscuta</taxon>
        <taxon>Cuscuta subgen. Cuscuta</taxon>
    </lineage>
</organism>
<protein>
    <submittedName>
        <fullName evidence="1">Uncharacterized protein</fullName>
    </submittedName>
</protein>
<dbReference type="Proteomes" id="UP001152484">
    <property type="component" value="Unassembled WGS sequence"/>
</dbReference>
<dbReference type="EMBL" id="CAMAPE010000005">
    <property type="protein sequence ID" value="CAH9067192.1"/>
    <property type="molecule type" value="Genomic_DNA"/>
</dbReference>
<evidence type="ECO:0000313" key="1">
    <source>
        <dbReference type="EMBL" id="CAH9067192.1"/>
    </source>
</evidence>